<evidence type="ECO:0000259" key="1">
    <source>
        <dbReference type="PROSITE" id="PS50011"/>
    </source>
</evidence>
<accession>A0A1Y1ZVN8</accession>
<keyword evidence="2" id="KW-0418">Kinase</keyword>
<protein>
    <submittedName>
        <fullName evidence="2">Kinase-like domain-containing protein</fullName>
    </submittedName>
</protein>
<dbReference type="PANTHER" id="PTHR24361">
    <property type="entry name" value="MITOGEN-ACTIVATED KINASE KINASE KINASE"/>
    <property type="match status" value="1"/>
</dbReference>
<sequence>MKLALSQLLRGRVGSYVLTKALANCAWMAGDQNEQHVITKNLLKHFQHRTPFPHPLIDEIEDPSDPPAILLRWLDDDALDASNSKRFTRSEVKFVAKGVLEALSGLHSEGYVHCDVNPSNILVNRGTGDGSITEVQLADLGGTMGAEIFRSPEAQLQLEWAPACDIWSFGPHSSACCTAKVPRGDESYSLNVLLKHVRIFRPWSVTWKELVGDVQMGILIYTMEISPKEALKPFKNNFVLKIMKLDPRDRPSAQELLRDEWFKEEIVLDVKTLLRCLEQCGTSSVPNVP</sequence>
<dbReference type="SMART" id="SM00220">
    <property type="entry name" value="S_TKc"/>
    <property type="match status" value="1"/>
</dbReference>
<evidence type="ECO:0000313" key="3">
    <source>
        <dbReference type="Proteomes" id="UP000193144"/>
    </source>
</evidence>
<gene>
    <name evidence="2" type="ORF">BCR34DRAFT_623433</name>
</gene>
<dbReference type="EMBL" id="MCFA01000034">
    <property type="protein sequence ID" value="ORY14329.1"/>
    <property type="molecule type" value="Genomic_DNA"/>
</dbReference>
<dbReference type="OrthoDB" id="5979581at2759"/>
<dbReference type="Pfam" id="PF00069">
    <property type="entry name" value="Pkinase"/>
    <property type="match status" value="1"/>
</dbReference>
<dbReference type="InterPro" id="IPR000719">
    <property type="entry name" value="Prot_kinase_dom"/>
</dbReference>
<dbReference type="PROSITE" id="PS50011">
    <property type="entry name" value="PROTEIN_KINASE_DOM"/>
    <property type="match status" value="1"/>
</dbReference>
<dbReference type="GO" id="GO:0005524">
    <property type="term" value="F:ATP binding"/>
    <property type="evidence" value="ECO:0007669"/>
    <property type="project" value="InterPro"/>
</dbReference>
<dbReference type="AlphaFoldDB" id="A0A1Y1ZVN8"/>
<reference evidence="2 3" key="1">
    <citation type="submission" date="2016-07" db="EMBL/GenBank/DDBJ databases">
        <title>Pervasive Adenine N6-methylation of Active Genes in Fungi.</title>
        <authorList>
            <consortium name="DOE Joint Genome Institute"/>
            <person name="Mondo S.J."/>
            <person name="Dannebaum R.O."/>
            <person name="Kuo R.C."/>
            <person name="Labutti K."/>
            <person name="Haridas S."/>
            <person name="Kuo A."/>
            <person name="Salamov A."/>
            <person name="Ahrendt S.R."/>
            <person name="Lipzen A."/>
            <person name="Sullivan W."/>
            <person name="Andreopoulos W.B."/>
            <person name="Clum A."/>
            <person name="Lindquist E."/>
            <person name="Daum C."/>
            <person name="Ramamoorthy G.K."/>
            <person name="Gryganskyi A."/>
            <person name="Culley D."/>
            <person name="Magnuson J.K."/>
            <person name="James T.Y."/>
            <person name="O'Malley M.A."/>
            <person name="Stajich J.E."/>
            <person name="Spatafora J.W."/>
            <person name="Visel A."/>
            <person name="Grigoriev I.V."/>
        </authorList>
    </citation>
    <scope>NUCLEOTIDE SEQUENCE [LARGE SCALE GENOMIC DNA]</scope>
    <source>
        <strain evidence="2 3">CBS 115471</strain>
    </source>
</reference>
<dbReference type="GO" id="GO:0004674">
    <property type="term" value="F:protein serine/threonine kinase activity"/>
    <property type="evidence" value="ECO:0007669"/>
    <property type="project" value="TreeGrafter"/>
</dbReference>
<dbReference type="STRING" id="1231657.A0A1Y1ZVN8"/>
<name>A0A1Y1ZVN8_9PLEO</name>
<comment type="caution">
    <text evidence="2">The sequence shown here is derived from an EMBL/GenBank/DDBJ whole genome shotgun (WGS) entry which is preliminary data.</text>
</comment>
<dbReference type="Proteomes" id="UP000193144">
    <property type="component" value="Unassembled WGS sequence"/>
</dbReference>
<keyword evidence="3" id="KW-1185">Reference proteome</keyword>
<dbReference type="Gene3D" id="1.10.510.10">
    <property type="entry name" value="Transferase(Phosphotransferase) domain 1"/>
    <property type="match status" value="1"/>
</dbReference>
<proteinExistence type="predicted"/>
<organism evidence="2 3">
    <name type="scientific">Clohesyomyces aquaticus</name>
    <dbReference type="NCBI Taxonomy" id="1231657"/>
    <lineage>
        <taxon>Eukaryota</taxon>
        <taxon>Fungi</taxon>
        <taxon>Dikarya</taxon>
        <taxon>Ascomycota</taxon>
        <taxon>Pezizomycotina</taxon>
        <taxon>Dothideomycetes</taxon>
        <taxon>Pleosporomycetidae</taxon>
        <taxon>Pleosporales</taxon>
        <taxon>Lindgomycetaceae</taxon>
        <taxon>Clohesyomyces</taxon>
    </lineage>
</organism>
<keyword evidence="2" id="KW-0808">Transferase</keyword>
<dbReference type="InterPro" id="IPR053235">
    <property type="entry name" value="Ser_Thr_kinase"/>
</dbReference>
<dbReference type="SUPFAM" id="SSF56112">
    <property type="entry name" value="Protein kinase-like (PK-like)"/>
    <property type="match status" value="1"/>
</dbReference>
<feature type="domain" description="Protein kinase" evidence="1">
    <location>
        <begin position="1"/>
        <end position="262"/>
    </location>
</feature>
<dbReference type="InterPro" id="IPR011009">
    <property type="entry name" value="Kinase-like_dom_sf"/>
</dbReference>
<evidence type="ECO:0000313" key="2">
    <source>
        <dbReference type="EMBL" id="ORY14329.1"/>
    </source>
</evidence>
<dbReference type="GO" id="GO:0005737">
    <property type="term" value="C:cytoplasm"/>
    <property type="evidence" value="ECO:0007669"/>
    <property type="project" value="TreeGrafter"/>
</dbReference>